<sequence>MWGEARWSAQAYEALISAVQSCKNFKVRIKSAAALSVPAERKHYGTPEQFSQIWRALVVALQNSENAEDFLEFKYSTSLQTQLCHTLLHLLSLADEADLPAVRETAAEHGEVIGSYVLQYVKSGVDGDNVGVGGSSCQRGETLKKAIEHVRSVEELSACPVKRGAVACLEEVLQIHSSAVELAES</sequence>
<gene>
    <name evidence="1" type="ORF">K3G42_002575</name>
</gene>
<evidence type="ECO:0000313" key="2">
    <source>
        <dbReference type="Proteomes" id="UP000827872"/>
    </source>
</evidence>
<proteinExistence type="predicted"/>
<keyword evidence="2" id="KW-1185">Reference proteome</keyword>
<accession>A0ACB8EDC4</accession>
<comment type="caution">
    <text evidence="1">The sequence shown here is derived from an EMBL/GenBank/DDBJ whole genome shotgun (WGS) entry which is preliminary data.</text>
</comment>
<organism evidence="1 2">
    <name type="scientific">Sphaerodactylus townsendi</name>
    <dbReference type="NCBI Taxonomy" id="933632"/>
    <lineage>
        <taxon>Eukaryota</taxon>
        <taxon>Metazoa</taxon>
        <taxon>Chordata</taxon>
        <taxon>Craniata</taxon>
        <taxon>Vertebrata</taxon>
        <taxon>Euteleostomi</taxon>
        <taxon>Lepidosauria</taxon>
        <taxon>Squamata</taxon>
        <taxon>Bifurcata</taxon>
        <taxon>Gekkota</taxon>
        <taxon>Sphaerodactylidae</taxon>
        <taxon>Sphaerodactylus</taxon>
    </lineage>
</organism>
<protein>
    <submittedName>
        <fullName evidence="1">Uncharacterized protein</fullName>
    </submittedName>
</protein>
<evidence type="ECO:0000313" key="1">
    <source>
        <dbReference type="EMBL" id="KAH7990106.1"/>
    </source>
</evidence>
<name>A0ACB8EDC4_9SAUR</name>
<dbReference type="EMBL" id="CM037629">
    <property type="protein sequence ID" value="KAH7990106.1"/>
    <property type="molecule type" value="Genomic_DNA"/>
</dbReference>
<reference evidence="1" key="1">
    <citation type="submission" date="2021-08" db="EMBL/GenBank/DDBJ databases">
        <title>The first chromosome-level gecko genome reveals the dynamic sex chromosomes of Neotropical dwarf geckos (Sphaerodactylidae: Sphaerodactylus).</title>
        <authorList>
            <person name="Pinto B.J."/>
            <person name="Keating S.E."/>
            <person name="Gamble T."/>
        </authorList>
    </citation>
    <scope>NUCLEOTIDE SEQUENCE</scope>
    <source>
        <strain evidence="1">TG3544</strain>
    </source>
</reference>
<dbReference type="Proteomes" id="UP000827872">
    <property type="component" value="Linkage Group LG16"/>
</dbReference>